<evidence type="ECO:0000256" key="1">
    <source>
        <dbReference type="ARBA" id="ARBA00004430"/>
    </source>
</evidence>
<proteinExistence type="predicted"/>
<dbReference type="EMBL" id="CP126223">
    <property type="protein sequence ID" value="WIA23592.1"/>
    <property type="molecule type" value="Genomic_DNA"/>
</dbReference>
<evidence type="ECO:0000313" key="6">
    <source>
        <dbReference type="Proteomes" id="UP001244341"/>
    </source>
</evidence>
<evidence type="ECO:0000313" key="5">
    <source>
        <dbReference type="EMBL" id="WIA23592.1"/>
    </source>
</evidence>
<keyword evidence="2" id="KW-0433">Leucine-rich repeat</keyword>
<comment type="subcellular location">
    <subcellularLocation>
        <location evidence="1">Cytoplasm</location>
        <location evidence="1">Cytoskeleton</location>
        <location evidence="1">Cilium axoneme</location>
    </subcellularLocation>
</comment>
<dbReference type="InterPro" id="IPR032675">
    <property type="entry name" value="LRR_dom_sf"/>
</dbReference>
<organism evidence="5 6">
    <name type="scientific">Tetradesmus obliquus</name>
    <name type="common">Green alga</name>
    <name type="synonym">Acutodesmus obliquus</name>
    <dbReference type="NCBI Taxonomy" id="3088"/>
    <lineage>
        <taxon>Eukaryota</taxon>
        <taxon>Viridiplantae</taxon>
        <taxon>Chlorophyta</taxon>
        <taxon>core chlorophytes</taxon>
        <taxon>Chlorophyceae</taxon>
        <taxon>CS clade</taxon>
        <taxon>Sphaeropleales</taxon>
        <taxon>Scenedesmaceae</taxon>
        <taxon>Tetradesmus</taxon>
    </lineage>
</organism>
<gene>
    <name evidence="5" type="ORF">OEZ85_000303</name>
</gene>
<sequence>MPWAPPGFVFTGDAQLDALLQLKAALDPTGVLDGVWERDSGRQYGFCRWRHVECDAPGRLVTAVNLTTDDYEVMLSGVLPPGSVLRGLTGLQKIDIRYHYLSGPLWDDWWSLPRLQVIRLDNNALTGTLPAAWSNFGSNLRVLTLWHNSLTGSLPPSWSALTSLNHLDLSFNALIGTLPAAWSSLGSSSSSSSGSSSSSSSAGGLQQLWLDVNQLTGTLPASWGGFGALEVLFLSENKLTGTLPEAWADMRQLRELWAEYNSLSGSLPEAYYKLGKLQKLVLNNNSLRVPKPWPAVLKPKPRFVPTGDPQLNALLLAKEALDETGALDREWNRKKGSRRGYCKWKYVVCDASQQYVQKLNLTTGLYYVMVLAGSLPSGAVLKGLPALREIDIRMHYIQGTIPTDWSLLTRLQVIRLDANHLHGSLPASIVALSRLSVLTLSDNALTGPLPPAWGGLRAMAHLDLSFNKFTGMLPPSRSGMSHIK</sequence>
<dbReference type="Pfam" id="PF00560">
    <property type="entry name" value="LRR_1"/>
    <property type="match status" value="1"/>
</dbReference>
<accession>A0ABY8UQT3</accession>
<dbReference type="InterPro" id="IPR013210">
    <property type="entry name" value="LRR_N_plant-typ"/>
</dbReference>
<evidence type="ECO:0000259" key="4">
    <source>
        <dbReference type="Pfam" id="PF08263"/>
    </source>
</evidence>
<evidence type="ECO:0000256" key="3">
    <source>
        <dbReference type="ARBA" id="ARBA00022737"/>
    </source>
</evidence>
<dbReference type="PANTHER" id="PTHR48009:SF7">
    <property type="entry name" value="LEUCINE-RICH REPEAT (LRR) FAMILY PROTEIN"/>
    <property type="match status" value="1"/>
</dbReference>
<dbReference type="Proteomes" id="UP001244341">
    <property type="component" value="Chromosome 16b"/>
</dbReference>
<dbReference type="InterPro" id="IPR001611">
    <property type="entry name" value="Leu-rich_rpt"/>
</dbReference>
<dbReference type="SUPFAM" id="SSF52058">
    <property type="entry name" value="L domain-like"/>
    <property type="match status" value="2"/>
</dbReference>
<dbReference type="SMART" id="SM00369">
    <property type="entry name" value="LRR_TYP"/>
    <property type="match status" value="7"/>
</dbReference>
<feature type="domain" description="Leucine-rich repeat-containing N-terminal plant-type" evidence="4">
    <location>
        <begin position="309"/>
        <end position="350"/>
    </location>
</feature>
<name>A0ABY8UQT3_TETOB</name>
<dbReference type="Pfam" id="PF08263">
    <property type="entry name" value="LRRNT_2"/>
    <property type="match status" value="2"/>
</dbReference>
<keyword evidence="6" id="KW-1185">Reference proteome</keyword>
<feature type="domain" description="Leucine-rich repeat-containing N-terminal plant-type" evidence="4">
    <location>
        <begin position="14"/>
        <end position="55"/>
    </location>
</feature>
<dbReference type="InterPro" id="IPR025875">
    <property type="entry name" value="Leu-rich_rpt_4"/>
</dbReference>
<dbReference type="Pfam" id="PF13855">
    <property type="entry name" value="LRR_8"/>
    <property type="match status" value="2"/>
</dbReference>
<reference evidence="5 6" key="1">
    <citation type="submission" date="2023-05" db="EMBL/GenBank/DDBJ databases">
        <title>A 100% complete, gapless, phased diploid assembly of the Scenedesmus obliquus UTEX 3031 genome.</title>
        <authorList>
            <person name="Biondi T.C."/>
            <person name="Hanschen E.R."/>
            <person name="Kwon T."/>
            <person name="Eng W."/>
            <person name="Kruse C.P.S."/>
            <person name="Koehler S.I."/>
            <person name="Kunde Y."/>
            <person name="Gleasner C.D."/>
            <person name="You Mak K.T."/>
            <person name="Polle J."/>
            <person name="Hovde B.T."/>
            <person name="Starkenburg S.R."/>
        </authorList>
    </citation>
    <scope>NUCLEOTIDE SEQUENCE [LARGE SCALE GENOMIC DNA]</scope>
    <source>
        <strain evidence="5 6">DOE0152z</strain>
    </source>
</reference>
<protein>
    <recommendedName>
        <fullName evidence="4">Leucine-rich repeat-containing N-terminal plant-type domain-containing protein</fullName>
    </recommendedName>
</protein>
<dbReference type="InterPro" id="IPR003591">
    <property type="entry name" value="Leu-rich_rpt_typical-subtyp"/>
</dbReference>
<dbReference type="Gene3D" id="3.80.10.10">
    <property type="entry name" value="Ribonuclease Inhibitor"/>
    <property type="match status" value="3"/>
</dbReference>
<evidence type="ECO:0000256" key="2">
    <source>
        <dbReference type="ARBA" id="ARBA00022614"/>
    </source>
</evidence>
<keyword evidence="3" id="KW-0677">Repeat</keyword>
<dbReference type="InterPro" id="IPR053213">
    <property type="entry name" value="RLP29"/>
</dbReference>
<dbReference type="Pfam" id="PF12799">
    <property type="entry name" value="LRR_4"/>
    <property type="match status" value="1"/>
</dbReference>
<dbReference type="PANTHER" id="PTHR48009">
    <property type="entry name" value="LEUCINE-RICH REPEAT (LRR) FAMILY PROTEIN"/>
    <property type="match status" value="1"/>
</dbReference>